<gene>
    <name evidence="2" type="ORF">NDM98_17660</name>
</gene>
<keyword evidence="3" id="KW-1185">Reference proteome</keyword>
<organism evidence="2 3">
    <name type="scientific">Alkalicoccobacillus plakortidis</name>
    <dbReference type="NCBI Taxonomy" id="444060"/>
    <lineage>
        <taxon>Bacteria</taxon>
        <taxon>Bacillati</taxon>
        <taxon>Bacillota</taxon>
        <taxon>Bacilli</taxon>
        <taxon>Bacillales</taxon>
        <taxon>Bacillaceae</taxon>
        <taxon>Alkalicoccobacillus</taxon>
    </lineage>
</organism>
<dbReference type="SUPFAM" id="SSF53850">
    <property type="entry name" value="Periplasmic binding protein-like II"/>
    <property type="match status" value="1"/>
</dbReference>
<name>A0ABT0XMN4_9BACI</name>
<sequence>MRKVWRKWIFGSVILASAAALSACGGGEEKADDGQVELTIWLWNNMGIEGLINQYAEEHDLKVNIQTADFNDVHNNLTTALAAGSGAPDISAIEVKGIDKMKANPDHFHNLLDYGGADVEGDYLDWKWKQALSIDEQYLLGLPTDIGPQALAYRLDLFEEAGLPTDRDEVAELLKTWDEFISAGELVKEKTGKAFLPNPGNMYAVIEGQGDAKYFDAEGNIIVEDNPAIHRAYDYAMEVIEKGLTTNMEDGSTEWSAGLLNGDFATVVAPAWRMTQIQESAPDAAGLWDITQIPEGSGNMGGSFLTVPKESKHPQEAYDLIEWVLAPEQQLTVFRELGNFPSTPSVYGSEEL</sequence>
<dbReference type="InterPro" id="IPR050490">
    <property type="entry name" value="Bact_solute-bd_prot1"/>
</dbReference>
<feature type="signal peptide" evidence="1">
    <location>
        <begin position="1"/>
        <end position="22"/>
    </location>
</feature>
<proteinExistence type="predicted"/>
<dbReference type="RefSeq" id="WP_251610508.1">
    <property type="nucleotide sequence ID" value="NZ_JAMQJY010000003.1"/>
</dbReference>
<dbReference type="Pfam" id="PF13416">
    <property type="entry name" value="SBP_bac_8"/>
    <property type="match status" value="1"/>
</dbReference>
<evidence type="ECO:0000256" key="1">
    <source>
        <dbReference type="SAM" id="SignalP"/>
    </source>
</evidence>
<dbReference type="PANTHER" id="PTHR43649">
    <property type="entry name" value="ARABINOSE-BINDING PROTEIN-RELATED"/>
    <property type="match status" value="1"/>
</dbReference>
<dbReference type="EMBL" id="JAMQJY010000003">
    <property type="protein sequence ID" value="MCM2677077.1"/>
    <property type="molecule type" value="Genomic_DNA"/>
</dbReference>
<reference evidence="2" key="1">
    <citation type="submission" date="2022-06" db="EMBL/GenBank/DDBJ databases">
        <title>Alkalicoccobacillus porphyridii sp. nov., isolated from a marine red alga, Porphyridium purpureum and reclassification of Shouchella plakortidis and Shouchella gibsonii as Alkalicoccobacillus plakortidis comb. nov. and Alkalicoccobacillus gibsonii comb. nov.</title>
        <authorList>
            <person name="Kim K.H."/>
            <person name="Lee J.K."/>
            <person name="Han D.M."/>
            <person name="Baek J.H."/>
            <person name="Jeon C.O."/>
        </authorList>
    </citation>
    <scope>NUCLEOTIDE SEQUENCE</scope>
    <source>
        <strain evidence="2">DSM 19153</strain>
    </source>
</reference>
<dbReference type="InterPro" id="IPR006059">
    <property type="entry name" value="SBP"/>
</dbReference>
<protein>
    <submittedName>
        <fullName evidence="2">Extracellular solute-binding protein</fullName>
    </submittedName>
</protein>
<evidence type="ECO:0000313" key="3">
    <source>
        <dbReference type="Proteomes" id="UP001203665"/>
    </source>
</evidence>
<comment type="caution">
    <text evidence="2">The sequence shown here is derived from an EMBL/GenBank/DDBJ whole genome shotgun (WGS) entry which is preliminary data.</text>
</comment>
<dbReference type="Proteomes" id="UP001203665">
    <property type="component" value="Unassembled WGS sequence"/>
</dbReference>
<dbReference type="PANTHER" id="PTHR43649:SF32">
    <property type="entry name" value="SUGAR BINDING SECRETED PROTEIN"/>
    <property type="match status" value="1"/>
</dbReference>
<feature type="chain" id="PRO_5045524884" evidence="1">
    <location>
        <begin position="23"/>
        <end position="352"/>
    </location>
</feature>
<dbReference type="Gene3D" id="3.40.190.10">
    <property type="entry name" value="Periplasmic binding protein-like II"/>
    <property type="match status" value="1"/>
</dbReference>
<keyword evidence="1" id="KW-0732">Signal</keyword>
<dbReference type="PROSITE" id="PS51257">
    <property type="entry name" value="PROKAR_LIPOPROTEIN"/>
    <property type="match status" value="1"/>
</dbReference>
<accession>A0ABT0XMN4</accession>
<evidence type="ECO:0000313" key="2">
    <source>
        <dbReference type="EMBL" id="MCM2677077.1"/>
    </source>
</evidence>